<gene>
    <name evidence="15" type="primary">AUGUSTUS-3.0.2_00798</name>
    <name evidence="15" type="ORF">TcasGA2_TC000798</name>
</gene>
<dbReference type="CDD" id="cd07409">
    <property type="entry name" value="MPP_CD73_N"/>
    <property type="match status" value="1"/>
</dbReference>
<keyword evidence="16" id="KW-1185">Reference proteome</keyword>
<dbReference type="EC" id="3.6.1.5" evidence="3"/>
<dbReference type="AlphaFoldDB" id="D6WD64"/>
<dbReference type="EMBL" id="KQ971312">
    <property type="protein sequence ID" value="EEZ98343.1"/>
    <property type="molecule type" value="Genomic_DNA"/>
</dbReference>
<evidence type="ECO:0000256" key="5">
    <source>
        <dbReference type="ARBA" id="ARBA00022525"/>
    </source>
</evidence>
<dbReference type="InterPro" id="IPR006179">
    <property type="entry name" value="5_nucleotidase/apyrase"/>
</dbReference>
<keyword evidence="5" id="KW-0964">Secreted</keyword>
<feature type="chain" id="PRO_5005126731" description="apyrase" evidence="12">
    <location>
        <begin position="17"/>
        <end position="556"/>
    </location>
</feature>
<dbReference type="GO" id="GO:0006196">
    <property type="term" value="P:AMP catabolic process"/>
    <property type="evidence" value="ECO:0000318"/>
    <property type="project" value="GO_Central"/>
</dbReference>
<dbReference type="SUPFAM" id="SSF56300">
    <property type="entry name" value="Metallo-dependent phosphatases"/>
    <property type="match status" value="1"/>
</dbReference>
<evidence type="ECO:0000313" key="16">
    <source>
        <dbReference type="Proteomes" id="UP000007266"/>
    </source>
</evidence>
<dbReference type="PROSITE" id="PS00786">
    <property type="entry name" value="5_NUCLEOTIDASE_2"/>
    <property type="match status" value="1"/>
</dbReference>
<keyword evidence="7" id="KW-0479">Metal-binding</keyword>
<dbReference type="InterPro" id="IPR029052">
    <property type="entry name" value="Metallo-depent_PP-like"/>
</dbReference>
<name>D6WD64_TRICA</name>
<dbReference type="InterPro" id="IPR008334">
    <property type="entry name" value="5'-Nucleotdase_C"/>
</dbReference>
<evidence type="ECO:0000256" key="6">
    <source>
        <dbReference type="ARBA" id="ARBA00022656"/>
    </source>
</evidence>
<sequence length="556" mass="62168">MTFLTIVLCLLPLTFGVSKTFDLTVLHINDFHARFEETNDEGGSCKSDQCIGGFSRTFNVINQSLTQHPDSILLNAGDNFQGTLWYNFFKWNVTQYFLNELPFDAIVLGNHEFDDGIKGVVPFIKSLKAPVIASNIDDSQEPDLQNIYQKSVVVERNGKKIGIIGVLIHTCNEISNTEKLSFLDESESVNTEAERLVKEEGVFTNIVLSHSGYDIEQEIARKATKASKISLVVGGHSHTFLYTGEPVPGPATPSGPYPTIINRTEDDRQVLVVQASCYARYLGNITVSYDENGNCVGWSGEPIFLDTDTPQDKIINKELQPWKDAVDELGNRVLGQTLVTLDKTMCYQSECLLGNFVTDVMVYSYIALADNTSYWTYASLAVFNVGGLRTTIERGDITYSDMMTAQPFENTFDVGEIEGKYIKEMFEFSMTPYSYGRTYADVNLLQISGFHIVANLSQPIGSRIQSIKARCNECNIPIYEDLDLNKTYRLIVPVFLRNGGDGFTVIRDNLKNVKVGRVDIDVFVEYLGAKSPVFEEIDGRIEFVGDVTINCRNLDS</sequence>
<evidence type="ECO:0000259" key="14">
    <source>
        <dbReference type="Pfam" id="PF02872"/>
    </source>
</evidence>
<dbReference type="Pfam" id="PF00149">
    <property type="entry name" value="Metallophos"/>
    <property type="match status" value="1"/>
</dbReference>
<dbReference type="FunFam" id="3.60.21.10:FF:000020">
    <property type="entry name" value="NT5E isoform 4"/>
    <property type="match status" value="1"/>
</dbReference>
<dbReference type="GO" id="GO:0000166">
    <property type="term" value="F:nucleotide binding"/>
    <property type="evidence" value="ECO:0007669"/>
    <property type="project" value="UniProtKB-KW"/>
</dbReference>
<keyword evidence="10 12" id="KW-0378">Hydrolase</keyword>
<evidence type="ECO:0000259" key="13">
    <source>
        <dbReference type="Pfam" id="PF00149"/>
    </source>
</evidence>
<evidence type="ECO:0000256" key="8">
    <source>
        <dbReference type="ARBA" id="ARBA00022729"/>
    </source>
</evidence>
<proteinExistence type="inferred from homology"/>
<dbReference type="GO" id="GO:0090729">
    <property type="term" value="F:toxin activity"/>
    <property type="evidence" value="ECO:0007669"/>
    <property type="project" value="UniProtKB-KW"/>
</dbReference>
<dbReference type="PRINTS" id="PR01607">
    <property type="entry name" value="APYRASEFAMLY"/>
</dbReference>
<comment type="similarity">
    <text evidence="2 12">Belongs to the 5'-nucleotidase family.</text>
</comment>
<dbReference type="GO" id="GO:0005886">
    <property type="term" value="C:plasma membrane"/>
    <property type="evidence" value="ECO:0000318"/>
    <property type="project" value="GO_Central"/>
</dbReference>
<dbReference type="PROSITE" id="PS00785">
    <property type="entry name" value="5_NUCLEOTIDASE_1"/>
    <property type="match status" value="1"/>
</dbReference>
<feature type="domain" description="5'-Nucleotidase C-terminal" evidence="14">
    <location>
        <begin position="334"/>
        <end position="506"/>
    </location>
</feature>
<dbReference type="FunFam" id="3.90.780.10:FF:000004">
    <property type="entry name" value="UDP-sugar hydrolase, putative"/>
    <property type="match status" value="1"/>
</dbReference>
<dbReference type="GO" id="GO:0008253">
    <property type="term" value="F:5'-nucleotidase activity"/>
    <property type="evidence" value="ECO:0000318"/>
    <property type="project" value="GO_Central"/>
</dbReference>
<evidence type="ECO:0000256" key="2">
    <source>
        <dbReference type="ARBA" id="ARBA00006654"/>
    </source>
</evidence>
<dbReference type="eggNOG" id="KOG4419">
    <property type="taxonomic scope" value="Eukaryota"/>
</dbReference>
<evidence type="ECO:0000256" key="7">
    <source>
        <dbReference type="ARBA" id="ARBA00022723"/>
    </source>
</evidence>
<evidence type="ECO:0000256" key="4">
    <source>
        <dbReference type="ARBA" id="ARBA00022442"/>
    </source>
</evidence>
<comment type="subcellular location">
    <subcellularLocation>
        <location evidence="1">Secreted</location>
    </subcellularLocation>
</comment>
<dbReference type="SUPFAM" id="SSF55816">
    <property type="entry name" value="5'-nucleotidase (syn. UDP-sugar hydrolase), C-terminal domain"/>
    <property type="match status" value="1"/>
</dbReference>
<dbReference type="PhylomeDB" id="D6WD64"/>
<dbReference type="Gene3D" id="3.60.21.10">
    <property type="match status" value="1"/>
</dbReference>
<dbReference type="InterPro" id="IPR036907">
    <property type="entry name" value="5'-Nucleotdase_C_sf"/>
</dbReference>
<keyword evidence="11" id="KW-1199">Hemostasis impairing toxin</keyword>
<dbReference type="HOGENOM" id="CLU_005854_7_1_1"/>
<dbReference type="InterPro" id="IPR004843">
    <property type="entry name" value="Calcineurin-like_PHP"/>
</dbReference>
<dbReference type="Gene3D" id="3.90.780.10">
    <property type="entry name" value="5'-Nucleotidase, C-terminal domain"/>
    <property type="match status" value="1"/>
</dbReference>
<evidence type="ECO:0000256" key="12">
    <source>
        <dbReference type="RuleBase" id="RU362119"/>
    </source>
</evidence>
<keyword evidence="4" id="KW-1201">Platelet aggregation inhibiting toxin</keyword>
<dbReference type="PANTHER" id="PTHR11575">
    <property type="entry name" value="5'-NUCLEOTIDASE-RELATED"/>
    <property type="match status" value="1"/>
</dbReference>
<dbReference type="PANTHER" id="PTHR11575:SF32">
    <property type="entry name" value="APYRASE-LIKE PROTEIN"/>
    <property type="match status" value="1"/>
</dbReference>
<evidence type="ECO:0000313" key="15">
    <source>
        <dbReference type="EMBL" id="EEZ98343.1"/>
    </source>
</evidence>
<reference evidence="15 16" key="2">
    <citation type="journal article" date="2010" name="Nucleic Acids Res.">
        <title>BeetleBase in 2010: revisions to provide comprehensive genomic information for Tribolium castaneum.</title>
        <authorList>
            <person name="Kim H.S."/>
            <person name="Murphy T."/>
            <person name="Xia J."/>
            <person name="Caragea D."/>
            <person name="Park Y."/>
            <person name="Beeman R.W."/>
            <person name="Lorenzen M.D."/>
            <person name="Butcher S."/>
            <person name="Manak J.R."/>
            <person name="Brown S.J."/>
        </authorList>
    </citation>
    <scope>GENOME REANNOTATION</scope>
    <source>
        <strain evidence="15 16">Georgia GA2</strain>
    </source>
</reference>
<keyword evidence="9 12" id="KW-0547">Nucleotide-binding</keyword>
<reference evidence="15 16" key="1">
    <citation type="journal article" date="2008" name="Nature">
        <title>The genome of the model beetle and pest Tribolium castaneum.</title>
        <authorList>
            <consortium name="Tribolium Genome Sequencing Consortium"/>
            <person name="Richards S."/>
            <person name="Gibbs R.A."/>
            <person name="Weinstock G.M."/>
            <person name="Brown S.J."/>
            <person name="Denell R."/>
            <person name="Beeman R.W."/>
            <person name="Gibbs R."/>
            <person name="Beeman R.W."/>
            <person name="Brown S.J."/>
            <person name="Bucher G."/>
            <person name="Friedrich M."/>
            <person name="Grimmelikhuijzen C.J."/>
            <person name="Klingler M."/>
            <person name="Lorenzen M."/>
            <person name="Richards S."/>
            <person name="Roth S."/>
            <person name="Schroder R."/>
            <person name="Tautz D."/>
            <person name="Zdobnov E.M."/>
            <person name="Muzny D."/>
            <person name="Gibbs R.A."/>
            <person name="Weinstock G.M."/>
            <person name="Attaway T."/>
            <person name="Bell S."/>
            <person name="Buhay C.J."/>
            <person name="Chandrabose M.N."/>
            <person name="Chavez D."/>
            <person name="Clerk-Blankenburg K.P."/>
            <person name="Cree A."/>
            <person name="Dao M."/>
            <person name="Davis C."/>
            <person name="Chacko J."/>
            <person name="Dinh H."/>
            <person name="Dugan-Rocha S."/>
            <person name="Fowler G."/>
            <person name="Garner T.T."/>
            <person name="Garnes J."/>
            <person name="Gnirke A."/>
            <person name="Hawes A."/>
            <person name="Hernandez J."/>
            <person name="Hines S."/>
            <person name="Holder M."/>
            <person name="Hume J."/>
            <person name="Jhangiani S.N."/>
            <person name="Joshi V."/>
            <person name="Khan Z.M."/>
            <person name="Jackson L."/>
            <person name="Kovar C."/>
            <person name="Kowis A."/>
            <person name="Lee S."/>
            <person name="Lewis L.R."/>
            <person name="Margolis J."/>
            <person name="Morgan M."/>
            <person name="Nazareth L.V."/>
            <person name="Nguyen N."/>
            <person name="Okwuonu G."/>
            <person name="Parker D."/>
            <person name="Richards S."/>
            <person name="Ruiz S.J."/>
            <person name="Santibanez J."/>
            <person name="Savard J."/>
            <person name="Scherer S.E."/>
            <person name="Schneider B."/>
            <person name="Sodergren E."/>
            <person name="Tautz D."/>
            <person name="Vattahil S."/>
            <person name="Villasana D."/>
            <person name="White C.S."/>
            <person name="Wright R."/>
            <person name="Park Y."/>
            <person name="Beeman R.W."/>
            <person name="Lord J."/>
            <person name="Oppert B."/>
            <person name="Lorenzen M."/>
            <person name="Brown S."/>
            <person name="Wang L."/>
            <person name="Savard J."/>
            <person name="Tautz D."/>
            <person name="Richards S."/>
            <person name="Weinstock G."/>
            <person name="Gibbs R.A."/>
            <person name="Liu Y."/>
            <person name="Worley K."/>
            <person name="Weinstock G."/>
            <person name="Elsik C.G."/>
            <person name="Reese J.T."/>
            <person name="Elhaik E."/>
            <person name="Landan G."/>
            <person name="Graur D."/>
            <person name="Arensburger P."/>
            <person name="Atkinson P."/>
            <person name="Beeman R.W."/>
            <person name="Beidler J."/>
            <person name="Brown S.J."/>
            <person name="Demuth J.P."/>
            <person name="Drury D.W."/>
            <person name="Du Y.Z."/>
            <person name="Fujiwara H."/>
            <person name="Lorenzen M."/>
            <person name="Maselli V."/>
            <person name="Osanai M."/>
            <person name="Park Y."/>
            <person name="Robertson H.M."/>
            <person name="Tu Z."/>
            <person name="Wang J.J."/>
            <person name="Wang S."/>
            <person name="Richards S."/>
            <person name="Song H."/>
            <person name="Zhang L."/>
            <person name="Sodergren E."/>
            <person name="Werner D."/>
            <person name="Stanke M."/>
            <person name="Morgenstern B."/>
            <person name="Solovyev V."/>
            <person name="Kosarev P."/>
            <person name="Brown G."/>
            <person name="Chen H.C."/>
            <person name="Ermolaeva O."/>
            <person name="Hlavina W."/>
            <person name="Kapustin Y."/>
            <person name="Kiryutin B."/>
            <person name="Kitts P."/>
            <person name="Maglott D."/>
            <person name="Pruitt K."/>
            <person name="Sapojnikov V."/>
            <person name="Souvorov A."/>
            <person name="Mackey A.J."/>
            <person name="Waterhouse R.M."/>
            <person name="Wyder S."/>
            <person name="Zdobnov E.M."/>
            <person name="Zdobnov E.M."/>
            <person name="Wyder S."/>
            <person name="Kriventseva E.V."/>
            <person name="Kadowaki T."/>
            <person name="Bork P."/>
            <person name="Aranda M."/>
            <person name="Bao R."/>
            <person name="Beermann A."/>
            <person name="Berns N."/>
            <person name="Bolognesi R."/>
            <person name="Bonneton F."/>
            <person name="Bopp D."/>
            <person name="Brown S.J."/>
            <person name="Bucher G."/>
            <person name="Butts T."/>
            <person name="Chaumot A."/>
            <person name="Denell R.E."/>
            <person name="Ferrier D.E."/>
            <person name="Friedrich M."/>
            <person name="Gordon C.M."/>
            <person name="Jindra M."/>
            <person name="Klingler M."/>
            <person name="Lan Q."/>
            <person name="Lattorff H.M."/>
            <person name="Laudet V."/>
            <person name="von Levetsow C."/>
            <person name="Liu Z."/>
            <person name="Lutz R."/>
            <person name="Lynch J.A."/>
            <person name="da Fonseca R.N."/>
            <person name="Posnien N."/>
            <person name="Reuter R."/>
            <person name="Roth S."/>
            <person name="Savard J."/>
            <person name="Schinko J.B."/>
            <person name="Schmitt C."/>
            <person name="Schoppmeier M."/>
            <person name="Schroder R."/>
            <person name="Shippy T.D."/>
            <person name="Simonnet F."/>
            <person name="Marques-Souza H."/>
            <person name="Tautz D."/>
            <person name="Tomoyasu Y."/>
            <person name="Trauner J."/>
            <person name="Van der Zee M."/>
            <person name="Vervoort M."/>
            <person name="Wittkopp N."/>
            <person name="Wimmer E.A."/>
            <person name="Yang X."/>
            <person name="Jones A.K."/>
            <person name="Sattelle D.B."/>
            <person name="Ebert P.R."/>
            <person name="Nelson D."/>
            <person name="Scott J.G."/>
            <person name="Beeman R.W."/>
            <person name="Muthukrishnan S."/>
            <person name="Kramer K.J."/>
            <person name="Arakane Y."/>
            <person name="Beeman R.W."/>
            <person name="Zhu Q."/>
            <person name="Hogenkamp D."/>
            <person name="Dixit R."/>
            <person name="Oppert B."/>
            <person name="Jiang H."/>
            <person name="Zou Z."/>
            <person name="Marshall J."/>
            <person name="Elpidina E."/>
            <person name="Vinokurov K."/>
            <person name="Oppert C."/>
            <person name="Zou Z."/>
            <person name="Evans J."/>
            <person name="Lu Z."/>
            <person name="Zhao P."/>
            <person name="Sumathipala N."/>
            <person name="Altincicek B."/>
            <person name="Vilcinskas A."/>
            <person name="Williams M."/>
            <person name="Hultmark D."/>
            <person name="Hetru C."/>
            <person name="Jiang H."/>
            <person name="Grimmelikhuijzen C.J."/>
            <person name="Hauser F."/>
            <person name="Cazzamali G."/>
            <person name="Williamson M."/>
            <person name="Park Y."/>
            <person name="Li B."/>
            <person name="Tanaka Y."/>
            <person name="Predel R."/>
            <person name="Neupert S."/>
            <person name="Schachtner J."/>
            <person name="Verleyen P."/>
            <person name="Raible F."/>
            <person name="Bork P."/>
            <person name="Friedrich M."/>
            <person name="Walden K.K."/>
            <person name="Robertson H.M."/>
            <person name="Angeli S."/>
            <person name="Foret S."/>
            <person name="Bucher G."/>
            <person name="Schuetz S."/>
            <person name="Maleszka R."/>
            <person name="Wimmer E.A."/>
            <person name="Beeman R.W."/>
            <person name="Lorenzen M."/>
            <person name="Tomoyasu Y."/>
            <person name="Miller S.C."/>
            <person name="Grossmann D."/>
            <person name="Bucher G."/>
        </authorList>
    </citation>
    <scope>NUCLEOTIDE SEQUENCE [LARGE SCALE GENOMIC DNA]</scope>
    <source>
        <strain evidence="15 16">Georgia GA2</strain>
    </source>
</reference>
<protein>
    <recommendedName>
        <fullName evidence="3">apyrase</fullName>
        <ecNumber evidence="3">3.6.1.5</ecNumber>
    </recommendedName>
</protein>
<dbReference type="STRING" id="7070.D6WD64"/>
<dbReference type="GO" id="GO:0005615">
    <property type="term" value="C:extracellular space"/>
    <property type="evidence" value="ECO:0007669"/>
    <property type="project" value="UniProtKB-ARBA"/>
</dbReference>
<dbReference type="GO" id="GO:0046872">
    <property type="term" value="F:metal ion binding"/>
    <property type="evidence" value="ECO:0007669"/>
    <property type="project" value="UniProtKB-KW"/>
</dbReference>
<keyword evidence="8 12" id="KW-0732">Signal</keyword>
<evidence type="ECO:0000256" key="3">
    <source>
        <dbReference type="ARBA" id="ARBA00012148"/>
    </source>
</evidence>
<dbReference type="InterPro" id="IPR006146">
    <property type="entry name" value="5'-Nucleotdase_CS"/>
</dbReference>
<dbReference type="GO" id="GO:0004050">
    <property type="term" value="F:apyrase activity"/>
    <property type="evidence" value="ECO:0007669"/>
    <property type="project" value="UniProtKB-EC"/>
</dbReference>
<evidence type="ECO:0000256" key="11">
    <source>
        <dbReference type="ARBA" id="ARBA00023240"/>
    </source>
</evidence>
<dbReference type="Proteomes" id="UP000007266">
    <property type="component" value="Linkage group 2"/>
</dbReference>
<keyword evidence="6" id="KW-0800">Toxin</keyword>
<evidence type="ECO:0000256" key="10">
    <source>
        <dbReference type="ARBA" id="ARBA00022801"/>
    </source>
</evidence>
<evidence type="ECO:0000256" key="9">
    <source>
        <dbReference type="ARBA" id="ARBA00022741"/>
    </source>
</evidence>
<accession>D6WD64</accession>
<evidence type="ECO:0000256" key="1">
    <source>
        <dbReference type="ARBA" id="ARBA00004613"/>
    </source>
</evidence>
<dbReference type="OMA" id="NVFPFEN"/>
<organism evidence="15 16">
    <name type="scientific">Tribolium castaneum</name>
    <name type="common">Red flour beetle</name>
    <dbReference type="NCBI Taxonomy" id="7070"/>
    <lineage>
        <taxon>Eukaryota</taxon>
        <taxon>Metazoa</taxon>
        <taxon>Ecdysozoa</taxon>
        <taxon>Arthropoda</taxon>
        <taxon>Hexapoda</taxon>
        <taxon>Insecta</taxon>
        <taxon>Pterygota</taxon>
        <taxon>Neoptera</taxon>
        <taxon>Endopterygota</taxon>
        <taxon>Coleoptera</taxon>
        <taxon>Polyphaga</taxon>
        <taxon>Cucujiformia</taxon>
        <taxon>Tenebrionidae</taxon>
        <taxon>Tenebrionidae incertae sedis</taxon>
        <taxon>Tribolium</taxon>
    </lineage>
</organism>
<dbReference type="Pfam" id="PF02872">
    <property type="entry name" value="5_nucleotid_C"/>
    <property type="match status" value="1"/>
</dbReference>
<feature type="signal peptide" evidence="12">
    <location>
        <begin position="1"/>
        <end position="16"/>
    </location>
</feature>
<feature type="domain" description="Calcineurin-like phosphoesterase" evidence="13">
    <location>
        <begin position="24"/>
        <end position="239"/>
    </location>
</feature>